<dbReference type="PANTHER" id="PTHR21576">
    <property type="entry name" value="UNCHARACTERIZED NODULIN-LIKE PROTEIN"/>
    <property type="match status" value="1"/>
</dbReference>
<feature type="transmembrane region" description="Helical" evidence="5">
    <location>
        <begin position="368"/>
        <end position="388"/>
    </location>
</feature>
<dbReference type="GO" id="GO:0016020">
    <property type="term" value="C:membrane"/>
    <property type="evidence" value="ECO:0007669"/>
    <property type="project" value="UniProtKB-SubCell"/>
</dbReference>
<dbReference type="InterPro" id="IPR036259">
    <property type="entry name" value="MFS_trans_sf"/>
</dbReference>
<keyword evidence="4 5" id="KW-0472">Membrane</keyword>
<evidence type="ECO:0000256" key="3">
    <source>
        <dbReference type="ARBA" id="ARBA00022989"/>
    </source>
</evidence>
<dbReference type="OrthoDB" id="410267at2759"/>
<reference evidence="9" key="1">
    <citation type="submission" date="2022-04" db="EMBL/GenBank/DDBJ databases">
        <title>Carnegiea gigantea Genome sequencing and assembly v2.</title>
        <authorList>
            <person name="Copetti D."/>
            <person name="Sanderson M.J."/>
            <person name="Burquez A."/>
            <person name="Wojciechowski M.F."/>
        </authorList>
    </citation>
    <scope>NUCLEOTIDE SEQUENCE</scope>
    <source>
        <strain evidence="9">SGP5-SGP5p</strain>
        <tissue evidence="9">Aerial part</tissue>
    </source>
</reference>
<dbReference type="EMBL" id="JAKOGI010000008">
    <property type="protein sequence ID" value="KAJ8451648.1"/>
    <property type="molecule type" value="Genomic_DNA"/>
</dbReference>
<feature type="transmembrane region" description="Helical" evidence="5">
    <location>
        <begin position="109"/>
        <end position="135"/>
    </location>
</feature>
<dbReference type="SUPFAM" id="SSF103473">
    <property type="entry name" value="MFS general substrate transporter"/>
    <property type="match status" value="1"/>
</dbReference>
<proteinExistence type="predicted"/>
<comment type="subcellular location">
    <subcellularLocation>
        <location evidence="1">Membrane</location>
        <topology evidence="1">Multi-pass membrane protein</topology>
    </subcellularLocation>
</comment>
<feature type="signal peptide" evidence="6">
    <location>
        <begin position="1"/>
        <end position="29"/>
    </location>
</feature>
<evidence type="ECO:0000313" key="10">
    <source>
        <dbReference type="Proteomes" id="UP001153076"/>
    </source>
</evidence>
<comment type="caution">
    <text evidence="9">The sequence shown here is derived from an EMBL/GenBank/DDBJ whole genome shotgun (WGS) entry which is preliminary data.</text>
</comment>
<evidence type="ECO:0000259" key="7">
    <source>
        <dbReference type="Pfam" id="PF06813"/>
    </source>
</evidence>
<dbReference type="InterPro" id="IPR010658">
    <property type="entry name" value="Nodulin-like"/>
</dbReference>
<dbReference type="PANTHER" id="PTHR21576:SF11">
    <property type="entry name" value="MAJOR FACILITATOR SUPERFAMILY PROTEIN"/>
    <property type="match status" value="1"/>
</dbReference>
<feature type="transmembrane region" description="Helical" evidence="5">
    <location>
        <begin position="239"/>
        <end position="259"/>
    </location>
</feature>
<feature type="transmembrane region" description="Helical" evidence="5">
    <location>
        <begin position="510"/>
        <end position="529"/>
    </location>
</feature>
<keyword evidence="2 5" id="KW-0812">Transmembrane</keyword>
<feature type="domain" description="Nodulin-like" evidence="7">
    <location>
        <begin position="11"/>
        <end position="257"/>
    </location>
</feature>
<name>A0A9Q1QQK9_9CARY</name>
<feature type="transmembrane region" description="Helical" evidence="5">
    <location>
        <begin position="173"/>
        <end position="192"/>
    </location>
</feature>
<evidence type="ECO:0000259" key="8">
    <source>
        <dbReference type="Pfam" id="PF23262"/>
    </source>
</evidence>
<feature type="domain" description="NFD4 C-terminal" evidence="8">
    <location>
        <begin position="323"/>
        <end position="535"/>
    </location>
</feature>
<organism evidence="9 10">
    <name type="scientific">Carnegiea gigantea</name>
    <dbReference type="NCBI Taxonomy" id="171969"/>
    <lineage>
        <taxon>Eukaryota</taxon>
        <taxon>Viridiplantae</taxon>
        <taxon>Streptophyta</taxon>
        <taxon>Embryophyta</taxon>
        <taxon>Tracheophyta</taxon>
        <taxon>Spermatophyta</taxon>
        <taxon>Magnoliopsida</taxon>
        <taxon>eudicotyledons</taxon>
        <taxon>Gunneridae</taxon>
        <taxon>Pentapetalae</taxon>
        <taxon>Caryophyllales</taxon>
        <taxon>Cactineae</taxon>
        <taxon>Cactaceae</taxon>
        <taxon>Cactoideae</taxon>
        <taxon>Echinocereeae</taxon>
        <taxon>Carnegiea</taxon>
    </lineage>
</organism>
<evidence type="ECO:0000313" key="9">
    <source>
        <dbReference type="EMBL" id="KAJ8451648.1"/>
    </source>
</evidence>
<feature type="transmembrane region" description="Helical" evidence="5">
    <location>
        <begin position="431"/>
        <end position="449"/>
    </location>
</feature>
<dbReference type="Proteomes" id="UP001153076">
    <property type="component" value="Unassembled WGS sequence"/>
</dbReference>
<dbReference type="Gene3D" id="1.20.1250.20">
    <property type="entry name" value="MFS general substrate transporter like domains"/>
    <property type="match status" value="1"/>
</dbReference>
<feature type="transmembrane region" description="Helical" evidence="5">
    <location>
        <begin position="141"/>
        <end position="161"/>
    </location>
</feature>
<sequence>MPQAAPRAALQWLSLVGVIWLQSINGTNSNFPAYSSQLKQLLSLSQLQLNNLALASDAGKLFGWLAGIAAIYLPLWLVLLIGSSLGLIGYGVQYLFLSHQISSLSYWHIFCLTVLAGKSICWINTACYVVIIHNFPFHRQAAVGLATSYLGLSAVIYTAIVGSFSPKKSAQQYMLLNSLLPLIVSVITAPFVRCVDNSSSSKPKRVEAAGLAVILLITISTGLYAVASSVGPMSGRSSSWVKLIGLSVCLMLPLVIPLADCVRGKLEQKCLMTREKRRVCILTSDTDERAEAVDSATKEPNNSINIEEAAANASEEEEEEIRAMENVGVKTMLRRLNFWLYFLIYISGGTIGLVYLNNLGQIAESRGYSRTSSLVSFASALVFFGRLLPSALDYAYSSRGKHMVPGPAFIAGAMVAMAGAFFLLQNGTSLCLHVSTAIIGFGTGAITTISVSTTTELFGPENFGVNHNLVVANIPLGSFLFGDLAALLYHKHVNHAHGKCMGLQCYSMTFLICGSLCSLGTILAIILHFRTRNFYCQIIKTSKNNFQHHIQP</sequence>
<dbReference type="Pfam" id="PF06813">
    <property type="entry name" value="Nodulin-like"/>
    <property type="match status" value="1"/>
</dbReference>
<feature type="transmembrane region" description="Helical" evidence="5">
    <location>
        <begin position="469"/>
        <end position="489"/>
    </location>
</feature>
<keyword evidence="3 5" id="KW-1133">Transmembrane helix</keyword>
<dbReference type="InterPro" id="IPR056555">
    <property type="entry name" value="NFD4_C"/>
</dbReference>
<feature type="chain" id="PRO_5040490979" description="Nodulin-like domain-containing protein" evidence="6">
    <location>
        <begin position="30"/>
        <end position="552"/>
    </location>
</feature>
<evidence type="ECO:0000256" key="6">
    <source>
        <dbReference type="SAM" id="SignalP"/>
    </source>
</evidence>
<keyword evidence="10" id="KW-1185">Reference proteome</keyword>
<keyword evidence="6" id="KW-0732">Signal</keyword>
<evidence type="ECO:0000256" key="4">
    <source>
        <dbReference type="ARBA" id="ARBA00023136"/>
    </source>
</evidence>
<protein>
    <recommendedName>
        <fullName evidence="11">Nodulin-like domain-containing protein</fullName>
    </recommendedName>
</protein>
<dbReference type="AlphaFoldDB" id="A0A9Q1QQK9"/>
<gene>
    <name evidence="9" type="ORF">Cgig2_018282</name>
</gene>
<feature type="transmembrane region" description="Helical" evidence="5">
    <location>
        <begin position="208"/>
        <end position="227"/>
    </location>
</feature>
<evidence type="ECO:0000256" key="5">
    <source>
        <dbReference type="SAM" id="Phobius"/>
    </source>
</evidence>
<feature type="transmembrane region" description="Helical" evidence="5">
    <location>
        <begin position="408"/>
        <end position="424"/>
    </location>
</feature>
<feature type="transmembrane region" description="Helical" evidence="5">
    <location>
        <begin position="338"/>
        <end position="356"/>
    </location>
</feature>
<feature type="transmembrane region" description="Helical" evidence="5">
    <location>
        <begin position="61"/>
        <end position="88"/>
    </location>
</feature>
<evidence type="ECO:0000256" key="2">
    <source>
        <dbReference type="ARBA" id="ARBA00022692"/>
    </source>
</evidence>
<evidence type="ECO:0000256" key="1">
    <source>
        <dbReference type="ARBA" id="ARBA00004141"/>
    </source>
</evidence>
<dbReference type="Pfam" id="PF23262">
    <property type="entry name" value="NFD4_C"/>
    <property type="match status" value="1"/>
</dbReference>
<accession>A0A9Q1QQK9</accession>
<evidence type="ECO:0008006" key="11">
    <source>
        <dbReference type="Google" id="ProtNLM"/>
    </source>
</evidence>